<evidence type="ECO:0000313" key="1">
    <source>
        <dbReference type="EMBL" id="KAI3426881.1"/>
    </source>
</evidence>
<reference evidence="1" key="1">
    <citation type="journal article" date="2019" name="Plant J.">
        <title>Chlorella vulgaris genome assembly and annotation reveals the molecular basis for metabolic acclimation to high light conditions.</title>
        <authorList>
            <person name="Cecchin M."/>
            <person name="Marcolungo L."/>
            <person name="Rossato M."/>
            <person name="Girolomoni L."/>
            <person name="Cosentino E."/>
            <person name="Cuine S."/>
            <person name="Li-Beisson Y."/>
            <person name="Delledonne M."/>
            <person name="Ballottari M."/>
        </authorList>
    </citation>
    <scope>NUCLEOTIDE SEQUENCE</scope>
    <source>
        <strain evidence="1">211/11P</strain>
    </source>
</reference>
<accession>A0A9D4TIZ4</accession>
<evidence type="ECO:0000313" key="2">
    <source>
        <dbReference type="Proteomes" id="UP001055712"/>
    </source>
</evidence>
<protein>
    <submittedName>
        <fullName evidence="1">Uncharacterized protein</fullName>
    </submittedName>
</protein>
<name>A0A9D4TIZ4_CHLVU</name>
<dbReference type="Proteomes" id="UP001055712">
    <property type="component" value="Unassembled WGS sequence"/>
</dbReference>
<organism evidence="1 2">
    <name type="scientific">Chlorella vulgaris</name>
    <name type="common">Green alga</name>
    <dbReference type="NCBI Taxonomy" id="3077"/>
    <lineage>
        <taxon>Eukaryota</taxon>
        <taxon>Viridiplantae</taxon>
        <taxon>Chlorophyta</taxon>
        <taxon>core chlorophytes</taxon>
        <taxon>Trebouxiophyceae</taxon>
        <taxon>Chlorellales</taxon>
        <taxon>Chlorellaceae</taxon>
        <taxon>Chlorella clade</taxon>
        <taxon>Chlorella</taxon>
    </lineage>
</organism>
<sequence length="324" mass="33388">MPQLDKHDEPTTPRASPVFGSSRSHLLLYGTSVQQQPWWELAAAAADVSSPSVSRSSSAKRRLFSLSCNDAAEEPLLPPFLAKPRPSHRQVAVTGVALLLLLALCGVDDLVAGDSSSNGHGLVQHTRRYLLADTGEAAAATSAAPPGSGVAAPATSLAVDSAVITTFAALGWRSSQQPLWNVSFTASFLCPGRHDAAAVPEAAVRADFVSHLMPVASLLAGSPTVATVVSWQPRAAGSSSSSGRDCHTATVSLLLPQQPCLALAAALEADPLLLLGPKSSGKDGREAAVWVSHLCCKAASCDQLESAEAQLSLLMGCTPGTSTQ</sequence>
<keyword evidence="2" id="KW-1185">Reference proteome</keyword>
<proteinExistence type="predicted"/>
<reference evidence="1" key="2">
    <citation type="submission" date="2020-11" db="EMBL/GenBank/DDBJ databases">
        <authorList>
            <person name="Cecchin M."/>
            <person name="Marcolungo L."/>
            <person name="Rossato M."/>
            <person name="Girolomoni L."/>
            <person name="Cosentino E."/>
            <person name="Cuine S."/>
            <person name="Li-Beisson Y."/>
            <person name="Delledonne M."/>
            <person name="Ballottari M."/>
        </authorList>
    </citation>
    <scope>NUCLEOTIDE SEQUENCE</scope>
    <source>
        <strain evidence="1">211/11P</strain>
        <tissue evidence="1">Whole cell</tissue>
    </source>
</reference>
<comment type="caution">
    <text evidence="1">The sequence shown here is derived from an EMBL/GenBank/DDBJ whole genome shotgun (WGS) entry which is preliminary data.</text>
</comment>
<dbReference type="AlphaFoldDB" id="A0A9D4TIZ4"/>
<dbReference type="EMBL" id="SIDB01000010">
    <property type="protein sequence ID" value="KAI3426881.1"/>
    <property type="molecule type" value="Genomic_DNA"/>
</dbReference>
<gene>
    <name evidence="1" type="ORF">D9Q98_006827</name>
</gene>